<name>A0ACC1I477_9FUNG</name>
<accession>A0ACC1I477</accession>
<keyword evidence="2" id="KW-1185">Reference proteome</keyword>
<dbReference type="EMBL" id="JANBPG010002085">
    <property type="protein sequence ID" value="KAJ1887097.1"/>
    <property type="molecule type" value="Genomic_DNA"/>
</dbReference>
<reference evidence="1" key="1">
    <citation type="submission" date="2022-07" db="EMBL/GenBank/DDBJ databases">
        <title>Phylogenomic reconstructions and comparative analyses of Kickxellomycotina fungi.</title>
        <authorList>
            <person name="Reynolds N.K."/>
            <person name="Stajich J.E."/>
            <person name="Barry K."/>
            <person name="Grigoriev I.V."/>
            <person name="Crous P."/>
            <person name="Smith M.E."/>
        </authorList>
    </citation>
    <scope>NUCLEOTIDE SEQUENCE</scope>
    <source>
        <strain evidence="1">Benny 63K</strain>
    </source>
</reference>
<evidence type="ECO:0000313" key="2">
    <source>
        <dbReference type="Proteomes" id="UP001150581"/>
    </source>
</evidence>
<organism evidence="1 2">
    <name type="scientific">Kickxella alabastrina</name>
    <dbReference type="NCBI Taxonomy" id="61397"/>
    <lineage>
        <taxon>Eukaryota</taxon>
        <taxon>Fungi</taxon>
        <taxon>Fungi incertae sedis</taxon>
        <taxon>Zoopagomycota</taxon>
        <taxon>Kickxellomycotina</taxon>
        <taxon>Kickxellomycetes</taxon>
        <taxon>Kickxellales</taxon>
        <taxon>Kickxellaceae</taxon>
        <taxon>Kickxella</taxon>
    </lineage>
</organism>
<proteinExistence type="predicted"/>
<protein>
    <submittedName>
        <fullName evidence="1">Uncharacterized protein</fullName>
    </submittedName>
</protein>
<sequence length="499" mass="55711">MSSIASIISFGSSANKNTNDNAESVYSRALSTASFTYSNGQSLMPTPTPSEGLERLLSEEAETAYAAVVSSGRTTPVSAVLPSAATAAATAATAAADATRRRKVLTSRPPNSFILYRSDKLRELVKLHPELKQTQISKMCAENWKIESEEVKDCYRRKQQEAKTMFLTEQAMEVERISGSSSDKGIIKRIQPTNTFIRYRTEMKKKLSVQFASMNQKDVSRACGLMWRSEPEHVKMRYRQSYNKEKRDFERLCTTSSLEPSMEALSALASVIEFAKASAPATGTSTSAVDKKRRLSDGSHSAPVSPPLMISTITPPKEHESQAHSKRYRSLHATSHSMSSVSPMNSPGGFSLPSCASLISIADSSPKFADARPSALPSLNTRRSPTYASPSPMEHMHASQFPVPHGAFEAQQHPQTISYHKFAQYADQQTHRVYPGHYSHHRLAVSGIEYTDRDQLYQQQHQQHQYHHYQQQPIYTPSQAQPHHYHRYQMPAAEYPVHQ</sequence>
<gene>
    <name evidence="1" type="ORF">LPJ66_009293</name>
</gene>
<evidence type="ECO:0000313" key="1">
    <source>
        <dbReference type="EMBL" id="KAJ1887097.1"/>
    </source>
</evidence>
<dbReference type="Proteomes" id="UP001150581">
    <property type="component" value="Unassembled WGS sequence"/>
</dbReference>
<comment type="caution">
    <text evidence="1">The sequence shown here is derived from an EMBL/GenBank/DDBJ whole genome shotgun (WGS) entry which is preliminary data.</text>
</comment>